<proteinExistence type="predicted"/>
<evidence type="ECO:0000256" key="1">
    <source>
        <dbReference type="SAM" id="Phobius"/>
    </source>
</evidence>
<feature type="transmembrane region" description="Helical" evidence="1">
    <location>
        <begin position="57"/>
        <end position="78"/>
    </location>
</feature>
<dbReference type="PANTHER" id="PTHR31965:SF1">
    <property type="entry name" value="TRANSMEMBRANE PROTEIN 42"/>
    <property type="match status" value="1"/>
</dbReference>
<keyword evidence="4" id="KW-1185">Reference proteome</keyword>
<keyword evidence="2" id="KW-0732">Signal</keyword>
<dbReference type="PANTHER" id="PTHR31965">
    <property type="entry name" value="TRANSMEMBRANE PROTEIN 42"/>
    <property type="match status" value="1"/>
</dbReference>
<protein>
    <recommendedName>
        <fullName evidence="5">Transmembrane protein 42-like</fullName>
    </recommendedName>
</protein>
<dbReference type="AlphaFoldDB" id="A0AAV6PNS4"/>
<dbReference type="InterPro" id="IPR039632">
    <property type="entry name" value="TMEM42"/>
</dbReference>
<gene>
    <name evidence="3" type="ORF">JOB18_006370</name>
</gene>
<feature type="transmembrane region" description="Helical" evidence="1">
    <location>
        <begin position="90"/>
        <end position="111"/>
    </location>
</feature>
<evidence type="ECO:0008006" key="5">
    <source>
        <dbReference type="Google" id="ProtNLM"/>
    </source>
</evidence>
<keyword evidence="1" id="KW-0472">Membrane</keyword>
<accession>A0AAV6PNS4</accession>
<dbReference type="EMBL" id="JAGKHQ010000021">
    <property type="protein sequence ID" value="KAG7474326.1"/>
    <property type="molecule type" value="Genomic_DNA"/>
</dbReference>
<feature type="chain" id="PRO_5043462198" description="Transmembrane protein 42-like" evidence="2">
    <location>
        <begin position="20"/>
        <end position="150"/>
    </location>
</feature>
<evidence type="ECO:0000256" key="2">
    <source>
        <dbReference type="SAM" id="SignalP"/>
    </source>
</evidence>
<evidence type="ECO:0000313" key="3">
    <source>
        <dbReference type="EMBL" id="KAG7474326.1"/>
    </source>
</evidence>
<evidence type="ECO:0000313" key="4">
    <source>
        <dbReference type="Proteomes" id="UP000693946"/>
    </source>
</evidence>
<feature type="signal peptide" evidence="2">
    <location>
        <begin position="1"/>
        <end position="19"/>
    </location>
</feature>
<dbReference type="Proteomes" id="UP000693946">
    <property type="component" value="Linkage Group LG9"/>
</dbReference>
<feature type="transmembrane region" description="Helical" evidence="1">
    <location>
        <begin position="117"/>
        <end position="133"/>
    </location>
</feature>
<sequence>MFSGSFYALLAGFLSAVASLSAKLSLGADYLREMCELTVDSWTETNRGRTDCEWLHIPLRLLCGALLFTCNAVMWTFFSKALRHCSSSARATVTTTAANFISSAALGRVIFGETHATLWWLGISLTLCGLLTLHGSTTQTHPQVEDKKDK</sequence>
<keyword evidence="1" id="KW-1133">Transmembrane helix</keyword>
<reference evidence="3 4" key="1">
    <citation type="journal article" date="2021" name="Sci. Rep.">
        <title>Chromosome anchoring in Senegalese sole (Solea senegalensis) reveals sex-associated markers and genome rearrangements in flatfish.</title>
        <authorList>
            <person name="Guerrero-Cozar I."/>
            <person name="Gomez-Garrido J."/>
            <person name="Berbel C."/>
            <person name="Martinez-Blanch J.F."/>
            <person name="Alioto T."/>
            <person name="Claros M.G."/>
            <person name="Gagnaire P.A."/>
            <person name="Manchado M."/>
        </authorList>
    </citation>
    <scope>NUCLEOTIDE SEQUENCE [LARGE SCALE GENOMIC DNA]</scope>
    <source>
        <strain evidence="3">Sse05_10M</strain>
    </source>
</reference>
<keyword evidence="1" id="KW-0812">Transmembrane</keyword>
<organism evidence="3 4">
    <name type="scientific">Solea senegalensis</name>
    <name type="common">Senegalese sole</name>
    <dbReference type="NCBI Taxonomy" id="28829"/>
    <lineage>
        <taxon>Eukaryota</taxon>
        <taxon>Metazoa</taxon>
        <taxon>Chordata</taxon>
        <taxon>Craniata</taxon>
        <taxon>Vertebrata</taxon>
        <taxon>Euteleostomi</taxon>
        <taxon>Actinopterygii</taxon>
        <taxon>Neopterygii</taxon>
        <taxon>Teleostei</taxon>
        <taxon>Neoteleostei</taxon>
        <taxon>Acanthomorphata</taxon>
        <taxon>Carangaria</taxon>
        <taxon>Pleuronectiformes</taxon>
        <taxon>Pleuronectoidei</taxon>
        <taxon>Soleidae</taxon>
        <taxon>Solea</taxon>
    </lineage>
</organism>
<name>A0AAV6PNS4_SOLSE</name>
<comment type="caution">
    <text evidence="3">The sequence shown here is derived from an EMBL/GenBank/DDBJ whole genome shotgun (WGS) entry which is preliminary data.</text>
</comment>